<dbReference type="eggNOG" id="COG1266">
    <property type="taxonomic scope" value="Bacteria"/>
</dbReference>
<feature type="transmembrane region" description="Helical" evidence="1">
    <location>
        <begin position="143"/>
        <end position="165"/>
    </location>
</feature>
<keyword evidence="3" id="KW-0378">Hydrolase</keyword>
<feature type="transmembrane region" description="Helical" evidence="1">
    <location>
        <begin position="78"/>
        <end position="101"/>
    </location>
</feature>
<keyword evidence="1" id="KW-1133">Transmembrane helix</keyword>
<feature type="transmembrane region" description="Helical" evidence="1">
    <location>
        <begin position="113"/>
        <end position="131"/>
    </location>
</feature>
<evidence type="ECO:0000259" key="2">
    <source>
        <dbReference type="Pfam" id="PF02517"/>
    </source>
</evidence>
<dbReference type="InterPro" id="IPR042150">
    <property type="entry name" value="MmRce1-like"/>
</dbReference>
<dbReference type="STRING" id="1196324.A374_14350"/>
<keyword evidence="1" id="KW-0812">Transmembrane</keyword>
<dbReference type="EMBL" id="AKKV01000030">
    <property type="protein sequence ID" value="EIT84880.1"/>
    <property type="molecule type" value="Genomic_DNA"/>
</dbReference>
<protein>
    <submittedName>
        <fullName evidence="3">CAAX amino terminal protease family protein</fullName>
    </submittedName>
</protein>
<feature type="domain" description="CAAX prenyl protease 2/Lysostaphin resistance protein A-like" evidence="2">
    <location>
        <begin position="112"/>
        <end position="213"/>
    </location>
</feature>
<dbReference type="OrthoDB" id="9777755at2"/>
<name>I8UD76_9BACL</name>
<evidence type="ECO:0000313" key="4">
    <source>
        <dbReference type="Proteomes" id="UP000004080"/>
    </source>
</evidence>
<gene>
    <name evidence="3" type="ORF">A374_14350</name>
</gene>
<accession>I8UD76</accession>
<proteinExistence type="predicted"/>
<dbReference type="AlphaFoldDB" id="I8UD76"/>
<sequence>MSIVRKYLVATFSITYLFWGIIAIYTQVNQSPFSSSVMMYVFYVVGVIGPAIGAITVKKTSESKADFRTFLRSCYKPPRALTPYVYMIVIVLFFSFLPYFIVGGEQGLPIQYILLQIPAFIIIGGFEEIGWRGVLLPELLKRLSALQSTVLVSIIWVLWHLPLFFMIGTFQNENLNIPVFTINVFAFSFLLSTVFYKTNSVFLCILTHAFCNSVQTAFISHQTLVSGAVGLAFSILIYALIPANRNRPPMMNNVETYVGDRK</sequence>
<keyword evidence="4" id="KW-1185">Reference proteome</keyword>
<organism evidence="3 4">
    <name type="scientific">Fictibacillus macauensis ZFHKF-1</name>
    <dbReference type="NCBI Taxonomy" id="1196324"/>
    <lineage>
        <taxon>Bacteria</taxon>
        <taxon>Bacillati</taxon>
        <taxon>Bacillota</taxon>
        <taxon>Bacilli</taxon>
        <taxon>Bacillales</taxon>
        <taxon>Fictibacillaceae</taxon>
        <taxon>Fictibacillus</taxon>
    </lineage>
</organism>
<reference evidence="3 4" key="1">
    <citation type="journal article" date="2012" name="J. Bacteriol.">
        <title>Genome of Bacillus macauensis ZFHKF-1, a Long-Chain-Forming Bacterium.</title>
        <authorList>
            <person name="Cai L."/>
            <person name="Zhang T."/>
        </authorList>
    </citation>
    <scope>NUCLEOTIDE SEQUENCE [LARGE SCALE GENOMIC DNA]</scope>
    <source>
        <strain evidence="3 4">ZFHKF-1</strain>
    </source>
</reference>
<dbReference type="GO" id="GO:0080120">
    <property type="term" value="P:CAAX-box protein maturation"/>
    <property type="evidence" value="ECO:0007669"/>
    <property type="project" value="UniProtKB-ARBA"/>
</dbReference>
<keyword evidence="1" id="KW-0472">Membrane</keyword>
<dbReference type="Pfam" id="PF02517">
    <property type="entry name" value="Rce1-like"/>
    <property type="match status" value="1"/>
</dbReference>
<dbReference type="PANTHER" id="PTHR35797:SF1">
    <property type="entry name" value="PROTEASE"/>
    <property type="match status" value="1"/>
</dbReference>
<evidence type="ECO:0000256" key="1">
    <source>
        <dbReference type="SAM" id="Phobius"/>
    </source>
</evidence>
<feature type="transmembrane region" description="Helical" evidence="1">
    <location>
        <begin position="7"/>
        <end position="25"/>
    </location>
</feature>
<feature type="transmembrane region" description="Helical" evidence="1">
    <location>
        <begin position="201"/>
        <end position="218"/>
    </location>
</feature>
<dbReference type="Proteomes" id="UP000004080">
    <property type="component" value="Unassembled WGS sequence"/>
</dbReference>
<comment type="caution">
    <text evidence="3">The sequence shown here is derived from an EMBL/GenBank/DDBJ whole genome shotgun (WGS) entry which is preliminary data.</text>
</comment>
<evidence type="ECO:0000313" key="3">
    <source>
        <dbReference type="EMBL" id="EIT84880.1"/>
    </source>
</evidence>
<dbReference type="PANTHER" id="PTHR35797">
    <property type="entry name" value="PROTEASE-RELATED"/>
    <property type="match status" value="1"/>
</dbReference>
<feature type="transmembrane region" description="Helical" evidence="1">
    <location>
        <begin position="177"/>
        <end position="196"/>
    </location>
</feature>
<feature type="transmembrane region" description="Helical" evidence="1">
    <location>
        <begin position="37"/>
        <end position="57"/>
    </location>
</feature>
<feature type="transmembrane region" description="Helical" evidence="1">
    <location>
        <begin position="224"/>
        <end position="241"/>
    </location>
</feature>
<keyword evidence="3" id="KW-0645">Protease</keyword>
<dbReference type="RefSeq" id="WP_007202948.1">
    <property type="nucleotide sequence ID" value="NZ_AKKV01000030.1"/>
</dbReference>
<dbReference type="PATRIC" id="fig|1196324.3.peg.2934"/>
<dbReference type="GO" id="GO:0004175">
    <property type="term" value="F:endopeptidase activity"/>
    <property type="evidence" value="ECO:0007669"/>
    <property type="project" value="UniProtKB-ARBA"/>
</dbReference>
<dbReference type="InterPro" id="IPR003675">
    <property type="entry name" value="Rce1/LyrA-like_dom"/>
</dbReference>
<dbReference type="GO" id="GO:0006508">
    <property type="term" value="P:proteolysis"/>
    <property type="evidence" value="ECO:0007669"/>
    <property type="project" value="UniProtKB-KW"/>
</dbReference>